<evidence type="ECO:0000259" key="1">
    <source>
        <dbReference type="PROSITE" id="PS51833"/>
    </source>
</evidence>
<dbReference type="PROSITE" id="PS51833">
    <property type="entry name" value="HDOD"/>
    <property type="match status" value="1"/>
</dbReference>
<dbReference type="PANTHER" id="PTHR33525">
    <property type="match status" value="1"/>
</dbReference>
<dbReference type="Gene3D" id="1.10.3210.10">
    <property type="entry name" value="Hypothetical protein af1432"/>
    <property type="match status" value="1"/>
</dbReference>
<dbReference type="InterPro" id="IPR052340">
    <property type="entry name" value="RNase_Y/CdgJ"/>
</dbReference>
<dbReference type="Proteomes" id="UP000619761">
    <property type="component" value="Unassembled WGS sequence"/>
</dbReference>
<name>A0ABQ3B3N8_9GAMM</name>
<dbReference type="RefSeq" id="WP_189417785.1">
    <property type="nucleotide sequence ID" value="NZ_BMYZ01000001.1"/>
</dbReference>
<gene>
    <name evidence="2" type="ORF">GCM10011613_18730</name>
</gene>
<proteinExistence type="predicted"/>
<feature type="domain" description="HDOD" evidence="1">
    <location>
        <begin position="23"/>
        <end position="210"/>
    </location>
</feature>
<evidence type="ECO:0000313" key="3">
    <source>
        <dbReference type="Proteomes" id="UP000619761"/>
    </source>
</evidence>
<organism evidence="2 3">
    <name type="scientific">Cellvibrio zantedeschiae</name>
    <dbReference type="NCBI Taxonomy" id="1237077"/>
    <lineage>
        <taxon>Bacteria</taxon>
        <taxon>Pseudomonadati</taxon>
        <taxon>Pseudomonadota</taxon>
        <taxon>Gammaproteobacteria</taxon>
        <taxon>Cellvibrionales</taxon>
        <taxon>Cellvibrionaceae</taxon>
        <taxon>Cellvibrio</taxon>
    </lineage>
</organism>
<dbReference type="InterPro" id="IPR013976">
    <property type="entry name" value="HDOD"/>
</dbReference>
<dbReference type="SUPFAM" id="SSF109604">
    <property type="entry name" value="HD-domain/PDEase-like"/>
    <property type="match status" value="1"/>
</dbReference>
<reference evidence="3" key="1">
    <citation type="journal article" date="2019" name="Int. J. Syst. Evol. Microbiol.">
        <title>The Global Catalogue of Microorganisms (GCM) 10K type strain sequencing project: providing services to taxonomists for standard genome sequencing and annotation.</title>
        <authorList>
            <consortium name="The Broad Institute Genomics Platform"/>
            <consortium name="The Broad Institute Genome Sequencing Center for Infectious Disease"/>
            <person name="Wu L."/>
            <person name="Ma J."/>
        </authorList>
    </citation>
    <scope>NUCLEOTIDE SEQUENCE [LARGE SCALE GENOMIC DNA]</scope>
    <source>
        <strain evidence="3">KCTC 32239</strain>
    </source>
</reference>
<protein>
    <submittedName>
        <fullName evidence="2">HDOD domain-containing protein</fullName>
    </submittedName>
</protein>
<keyword evidence="3" id="KW-1185">Reference proteome</keyword>
<dbReference type="PANTHER" id="PTHR33525:SF3">
    <property type="entry name" value="RIBONUCLEASE Y"/>
    <property type="match status" value="1"/>
</dbReference>
<accession>A0ABQ3B3N8</accession>
<sequence>MSQIAERVRQDIITAIKTDQLVLPTLPEVALKVREVADDPNSDIEKLAGVIGGDAALSARIIRVANSPLLRASRAIEDLKTALMRLGISYTCNIATGLAMEQMFQATSDLIDMRMREVWSRSSEVAGISHVLCRHYTKLRPDQATLAGLVHKIGVLPILTYAEDHPFLLNDSLTLDKVIDELHAPIGDLILRTWGFPEELAHIPSQHVDFQRKIPKADYADVVTVAMLQSYAGSNSPLAQIDCTQVTAFERLGLDPDIQISESEDLSADMEAAMSLLL</sequence>
<dbReference type="Pfam" id="PF08668">
    <property type="entry name" value="HDOD"/>
    <property type="match status" value="1"/>
</dbReference>
<dbReference type="EMBL" id="BMYZ01000001">
    <property type="protein sequence ID" value="GGY73742.1"/>
    <property type="molecule type" value="Genomic_DNA"/>
</dbReference>
<comment type="caution">
    <text evidence="2">The sequence shown here is derived from an EMBL/GenBank/DDBJ whole genome shotgun (WGS) entry which is preliminary data.</text>
</comment>
<evidence type="ECO:0000313" key="2">
    <source>
        <dbReference type="EMBL" id="GGY73742.1"/>
    </source>
</evidence>